<sequence length="177" mass="18820">MCDIISNNNTLRAFSHIYPKMSCWRLCSIFALAVVLMHTADAAPKENQIQTRNAGTGAAPADTAGQIVNQVLQQTEKLVTNLLQGVCNLLSPVLGLVDALRKVVVETAMTIVKALGQILTAILPILSVPFDIVNQVLDVVNATLASVTDIVSINGCGLTSSSINVIDSIVNAITQFY</sequence>
<reference evidence="2 3" key="1">
    <citation type="submission" date="2019-01" db="EMBL/GenBank/DDBJ databases">
        <authorList>
            <person name="Sayadi A."/>
        </authorList>
    </citation>
    <scope>NUCLEOTIDE SEQUENCE [LARGE SCALE GENOMIC DNA]</scope>
</reference>
<organism evidence="2 3">
    <name type="scientific">Callosobruchus maculatus</name>
    <name type="common">Southern cowpea weevil</name>
    <name type="synonym">Pulse bruchid</name>
    <dbReference type="NCBI Taxonomy" id="64391"/>
    <lineage>
        <taxon>Eukaryota</taxon>
        <taxon>Metazoa</taxon>
        <taxon>Ecdysozoa</taxon>
        <taxon>Arthropoda</taxon>
        <taxon>Hexapoda</taxon>
        <taxon>Insecta</taxon>
        <taxon>Pterygota</taxon>
        <taxon>Neoptera</taxon>
        <taxon>Endopterygota</taxon>
        <taxon>Coleoptera</taxon>
        <taxon>Polyphaga</taxon>
        <taxon>Cucujiformia</taxon>
        <taxon>Chrysomeloidea</taxon>
        <taxon>Chrysomelidae</taxon>
        <taxon>Bruchinae</taxon>
        <taxon>Bruchini</taxon>
        <taxon>Callosobruchus</taxon>
    </lineage>
</organism>
<evidence type="ECO:0008006" key="4">
    <source>
        <dbReference type="Google" id="ProtNLM"/>
    </source>
</evidence>
<dbReference type="OrthoDB" id="6728798at2759"/>
<gene>
    <name evidence="2" type="ORF">CALMAC_LOCUS1509</name>
</gene>
<dbReference type="EMBL" id="CAACVG010001765">
    <property type="protein sequence ID" value="VEN35649.1"/>
    <property type="molecule type" value="Genomic_DNA"/>
</dbReference>
<accession>A0A653BJC2</accession>
<protein>
    <recommendedName>
        <fullName evidence="4">SXP/RAL-2 family protein Ani s 5-like cation-binding domain-containing protein</fullName>
    </recommendedName>
</protein>
<feature type="chain" id="PRO_5025057071" description="SXP/RAL-2 family protein Ani s 5-like cation-binding domain-containing protein" evidence="1">
    <location>
        <begin position="43"/>
        <end position="177"/>
    </location>
</feature>
<evidence type="ECO:0000313" key="2">
    <source>
        <dbReference type="EMBL" id="VEN35649.1"/>
    </source>
</evidence>
<dbReference type="AlphaFoldDB" id="A0A653BJC2"/>
<evidence type="ECO:0000256" key="1">
    <source>
        <dbReference type="SAM" id="SignalP"/>
    </source>
</evidence>
<feature type="signal peptide" evidence="1">
    <location>
        <begin position="1"/>
        <end position="42"/>
    </location>
</feature>
<name>A0A653BJC2_CALMS</name>
<evidence type="ECO:0000313" key="3">
    <source>
        <dbReference type="Proteomes" id="UP000410492"/>
    </source>
</evidence>
<keyword evidence="3" id="KW-1185">Reference proteome</keyword>
<proteinExistence type="predicted"/>
<keyword evidence="1" id="KW-0732">Signal</keyword>
<dbReference type="Proteomes" id="UP000410492">
    <property type="component" value="Unassembled WGS sequence"/>
</dbReference>